<dbReference type="Gene3D" id="3.90.470.40">
    <property type="entry name" value="RTP801-like"/>
    <property type="match status" value="1"/>
</dbReference>
<dbReference type="PANTHER" id="PTHR12478:SF16">
    <property type="entry name" value="PROTEIN CHARYBDE-RELATED"/>
    <property type="match status" value="1"/>
</dbReference>
<evidence type="ECO:0000256" key="1">
    <source>
        <dbReference type="ARBA" id="ARBA00004496"/>
    </source>
</evidence>
<evidence type="ECO:0000256" key="2">
    <source>
        <dbReference type="ARBA" id="ARBA00010670"/>
    </source>
</evidence>
<organism evidence="4 5">
    <name type="scientific">Homarus americanus</name>
    <name type="common">American lobster</name>
    <dbReference type="NCBI Taxonomy" id="6706"/>
    <lineage>
        <taxon>Eukaryota</taxon>
        <taxon>Metazoa</taxon>
        <taxon>Ecdysozoa</taxon>
        <taxon>Arthropoda</taxon>
        <taxon>Crustacea</taxon>
        <taxon>Multicrustacea</taxon>
        <taxon>Malacostraca</taxon>
        <taxon>Eumalacostraca</taxon>
        <taxon>Eucarida</taxon>
        <taxon>Decapoda</taxon>
        <taxon>Pleocyemata</taxon>
        <taxon>Astacidea</taxon>
        <taxon>Nephropoidea</taxon>
        <taxon>Nephropidae</taxon>
        <taxon>Homarus</taxon>
    </lineage>
</organism>
<dbReference type="PANTHER" id="PTHR12478">
    <property type="entry name" value="DNA-DAMAGE-INDUCIBLE TRANSCRIPT 4 PROTEIN DDIT4"/>
    <property type="match status" value="1"/>
</dbReference>
<dbReference type="Proteomes" id="UP000747542">
    <property type="component" value="Unassembled WGS sequence"/>
</dbReference>
<proteinExistence type="inferred from homology"/>
<dbReference type="GO" id="GO:0009968">
    <property type="term" value="P:negative regulation of signal transduction"/>
    <property type="evidence" value="ECO:0007669"/>
    <property type="project" value="InterPro"/>
</dbReference>
<keyword evidence="5" id="KW-1185">Reference proteome</keyword>
<dbReference type="EMBL" id="JAHLQT010010178">
    <property type="protein sequence ID" value="KAG7173182.1"/>
    <property type="molecule type" value="Genomic_DNA"/>
</dbReference>
<evidence type="ECO:0000256" key="3">
    <source>
        <dbReference type="ARBA" id="ARBA00022490"/>
    </source>
</evidence>
<comment type="subcellular location">
    <subcellularLocation>
        <location evidence="1">Cytoplasm</location>
    </subcellularLocation>
</comment>
<accession>A0A8J5N4C8</accession>
<dbReference type="InterPro" id="IPR038281">
    <property type="entry name" value="RTP801-like_C_sf"/>
</dbReference>
<comment type="similarity">
    <text evidence="2">Belongs to the DDIT4 family.</text>
</comment>
<sequence>MAYQVKMDRVQVMRPNLYDVLGSIDATDDLEVFEVEGEVAAKVSMVQQLTQEVTSRADALGCGQVMVPNGLIDEVTAQVLRLADSEPCGLRGGVLHVLYDDGQQGEQELTRVVLDPTMPNTYEVYLTLTPDTTTWYHKMSRIININVTRAGHAVVGHAVVGHAVIGQAVVGHAVVGHAVVGHAVIGQAVCHAVVGHAVVGHAVVGHAVIGQVVVTLWPLRKSSPLLLSTRFKLEKRKLYPEE</sequence>
<dbReference type="GO" id="GO:0006915">
    <property type="term" value="P:apoptotic process"/>
    <property type="evidence" value="ECO:0007669"/>
    <property type="project" value="TreeGrafter"/>
</dbReference>
<dbReference type="Pfam" id="PF07809">
    <property type="entry name" value="RTP801_C"/>
    <property type="match status" value="1"/>
</dbReference>
<evidence type="ECO:0000313" key="4">
    <source>
        <dbReference type="EMBL" id="KAG7173182.1"/>
    </source>
</evidence>
<name>A0A8J5N4C8_HOMAM</name>
<evidence type="ECO:0000313" key="5">
    <source>
        <dbReference type="Proteomes" id="UP000747542"/>
    </source>
</evidence>
<dbReference type="AlphaFoldDB" id="A0A8J5N4C8"/>
<gene>
    <name evidence="4" type="primary">DDIT4L-L</name>
    <name evidence="4" type="ORF">Hamer_G008722</name>
</gene>
<reference evidence="4" key="1">
    <citation type="journal article" date="2021" name="Sci. Adv.">
        <title>The American lobster genome reveals insights on longevity, neural, and immune adaptations.</title>
        <authorList>
            <person name="Polinski J.M."/>
            <person name="Zimin A.V."/>
            <person name="Clark K.F."/>
            <person name="Kohn A.B."/>
            <person name="Sadowski N."/>
            <person name="Timp W."/>
            <person name="Ptitsyn A."/>
            <person name="Khanna P."/>
            <person name="Romanova D.Y."/>
            <person name="Williams P."/>
            <person name="Greenwood S.J."/>
            <person name="Moroz L.L."/>
            <person name="Walt D.R."/>
            <person name="Bodnar A.G."/>
        </authorList>
    </citation>
    <scope>NUCLEOTIDE SEQUENCE</scope>
    <source>
        <strain evidence="4">GMGI-L3</strain>
    </source>
</reference>
<keyword evidence="3" id="KW-0963">Cytoplasm</keyword>
<dbReference type="InterPro" id="IPR012918">
    <property type="entry name" value="RTP801-like"/>
</dbReference>
<protein>
    <submittedName>
        <fullName evidence="4">DNA damage-inducible transcript 4-like protein-like</fullName>
    </submittedName>
</protein>
<comment type="caution">
    <text evidence="4">The sequence shown here is derived from an EMBL/GenBank/DDBJ whole genome shotgun (WGS) entry which is preliminary data.</text>
</comment>
<dbReference type="GO" id="GO:0005737">
    <property type="term" value="C:cytoplasm"/>
    <property type="evidence" value="ECO:0007669"/>
    <property type="project" value="UniProtKB-SubCell"/>
</dbReference>
<dbReference type="GO" id="GO:0032006">
    <property type="term" value="P:regulation of TOR signaling"/>
    <property type="evidence" value="ECO:0007669"/>
    <property type="project" value="TreeGrafter"/>
</dbReference>